<reference evidence="1" key="1">
    <citation type="submission" date="2013-11" db="EMBL/GenBank/DDBJ databases">
        <title>The Genome Sequence of Phytophthora parasitica IAC_01/95.</title>
        <authorList>
            <consortium name="The Broad Institute Genomics Platform"/>
            <person name="Russ C."/>
            <person name="Tyler B."/>
            <person name="Panabieres F."/>
            <person name="Shan W."/>
            <person name="Tripathy S."/>
            <person name="Grunwald N."/>
            <person name="Machado M."/>
            <person name="Johnson C.S."/>
            <person name="Arredondo F."/>
            <person name="Hong C."/>
            <person name="Coffey M."/>
            <person name="Young S.K."/>
            <person name="Zeng Q."/>
            <person name="Gargeya S."/>
            <person name="Fitzgerald M."/>
            <person name="Abouelleil A."/>
            <person name="Alvarado L."/>
            <person name="Chapman S.B."/>
            <person name="Gainer-Dewar J."/>
            <person name="Goldberg J."/>
            <person name="Griggs A."/>
            <person name="Gujja S."/>
            <person name="Hansen M."/>
            <person name="Howarth C."/>
            <person name="Imamovic A."/>
            <person name="Ireland A."/>
            <person name="Larimer J."/>
            <person name="McCowan C."/>
            <person name="Murphy C."/>
            <person name="Pearson M."/>
            <person name="Poon T.W."/>
            <person name="Priest M."/>
            <person name="Roberts A."/>
            <person name="Saif S."/>
            <person name="Shea T."/>
            <person name="Sykes S."/>
            <person name="Wortman J."/>
            <person name="Nusbaum C."/>
            <person name="Birren B."/>
        </authorList>
    </citation>
    <scope>NUCLEOTIDE SEQUENCE [LARGE SCALE GENOMIC DNA]</scope>
    <source>
        <strain evidence="1">IAC_01/95</strain>
    </source>
</reference>
<sequence>MIKKGLQVPVPTAEAKLNCYHVIYMVAMDLYHDLKRRRDIAVAKTKHDGDSRKRGMCKDNPRNEIVRELRNLKPQSGFMCTIFAN</sequence>
<gene>
    <name evidence="1" type="ORF">L914_15141</name>
</gene>
<name>W2MQG3_PHYNI</name>
<dbReference type="AlphaFoldDB" id="W2MQG3"/>
<protein>
    <submittedName>
        <fullName evidence="1">Uncharacterized protein</fullName>
    </submittedName>
</protein>
<dbReference type="EMBL" id="KI694863">
    <property type="protein sequence ID" value="ETM38601.1"/>
    <property type="molecule type" value="Genomic_DNA"/>
</dbReference>
<dbReference type="VEuPathDB" id="FungiDB:PPTG_21462"/>
<evidence type="ECO:0000313" key="1">
    <source>
        <dbReference type="EMBL" id="ETM38601.1"/>
    </source>
</evidence>
<dbReference type="Proteomes" id="UP000054532">
    <property type="component" value="Unassembled WGS sequence"/>
</dbReference>
<accession>W2MQG3</accession>
<organism evidence="1">
    <name type="scientific">Phytophthora nicotianae</name>
    <name type="common">Potato buckeye rot agent</name>
    <name type="synonym">Phytophthora parasitica</name>
    <dbReference type="NCBI Taxonomy" id="4792"/>
    <lineage>
        <taxon>Eukaryota</taxon>
        <taxon>Sar</taxon>
        <taxon>Stramenopiles</taxon>
        <taxon>Oomycota</taxon>
        <taxon>Peronosporomycetes</taxon>
        <taxon>Peronosporales</taxon>
        <taxon>Peronosporaceae</taxon>
        <taxon>Phytophthora</taxon>
    </lineage>
</organism>
<proteinExistence type="predicted"/>